<evidence type="ECO:0000313" key="3">
    <source>
        <dbReference type="Proteomes" id="UP000050898"/>
    </source>
</evidence>
<proteinExistence type="predicted"/>
<evidence type="ECO:0000256" key="1">
    <source>
        <dbReference type="SAM" id="MobiDB-lite"/>
    </source>
</evidence>
<comment type="caution">
    <text evidence="2">The sequence shown here is derived from an EMBL/GenBank/DDBJ whole genome shotgun (WGS) entry which is preliminary data.</text>
</comment>
<feature type="region of interest" description="Disordered" evidence="1">
    <location>
        <begin position="143"/>
        <end position="174"/>
    </location>
</feature>
<sequence>MAGFEMDYSEIQDFNVENGTYEVVINGVKEDATKSGAQYVNFDLIIRNDIADQKFKNAHIFHKVWVSKETGKYNMSMLMTVAKYAGIPDHTTFNSIDEYFNALYHKPVLVTVRNEKSTYNDKEYENLNIKRWALSSFPNVQHQFKADDSQQQSVGDPFAQNGQPVEISDDDLPF</sequence>
<dbReference type="GeneID" id="98316185"/>
<accession>J0L8D1</accession>
<keyword evidence="3" id="KW-1185">Reference proteome</keyword>
<gene>
    <name evidence="2" type="ORF">FD00_GL000235</name>
</gene>
<dbReference type="RefSeq" id="WP_003687060.1">
    <property type="nucleotide sequence ID" value="NZ_AKKT01000004.1"/>
</dbReference>
<dbReference type="Pfam" id="PF05037">
    <property type="entry name" value="DUF669"/>
    <property type="match status" value="1"/>
</dbReference>
<organism evidence="2 3">
    <name type="scientific">Liquorilactobacillus mali KCTC 3596 = DSM 20444</name>
    <dbReference type="NCBI Taxonomy" id="1046596"/>
    <lineage>
        <taxon>Bacteria</taxon>
        <taxon>Bacillati</taxon>
        <taxon>Bacillota</taxon>
        <taxon>Bacilli</taxon>
        <taxon>Lactobacillales</taxon>
        <taxon>Lactobacillaceae</taxon>
        <taxon>Liquorilactobacillus</taxon>
    </lineage>
</organism>
<evidence type="ECO:0000313" key="2">
    <source>
        <dbReference type="EMBL" id="KRN06379.1"/>
    </source>
</evidence>
<dbReference type="PATRIC" id="fig|1046596.6.peg.243"/>
<dbReference type="Proteomes" id="UP000050898">
    <property type="component" value="Unassembled WGS sequence"/>
</dbReference>
<name>J0L8D1_9LACO</name>
<protein>
    <recommendedName>
        <fullName evidence="4">Single stranded binding protein</fullName>
    </recommendedName>
</protein>
<dbReference type="OrthoDB" id="1707979at2"/>
<dbReference type="EMBL" id="AYYH01000107">
    <property type="protein sequence ID" value="KRN06379.1"/>
    <property type="molecule type" value="Genomic_DNA"/>
</dbReference>
<evidence type="ECO:0008006" key="4">
    <source>
        <dbReference type="Google" id="ProtNLM"/>
    </source>
</evidence>
<reference evidence="2 3" key="1">
    <citation type="journal article" date="2015" name="Genome Announc.">
        <title>Expanding the biotechnology potential of lactobacilli through comparative genomics of 213 strains and associated genera.</title>
        <authorList>
            <person name="Sun Z."/>
            <person name="Harris H.M."/>
            <person name="McCann A."/>
            <person name="Guo C."/>
            <person name="Argimon S."/>
            <person name="Zhang W."/>
            <person name="Yang X."/>
            <person name="Jeffery I.B."/>
            <person name="Cooney J.C."/>
            <person name="Kagawa T.F."/>
            <person name="Liu W."/>
            <person name="Song Y."/>
            <person name="Salvetti E."/>
            <person name="Wrobel A."/>
            <person name="Rasinkangas P."/>
            <person name="Parkhill J."/>
            <person name="Rea M.C."/>
            <person name="O'Sullivan O."/>
            <person name="Ritari J."/>
            <person name="Douillard F.P."/>
            <person name="Paul Ross R."/>
            <person name="Yang R."/>
            <person name="Briner A.E."/>
            <person name="Felis G.E."/>
            <person name="de Vos W.M."/>
            <person name="Barrangou R."/>
            <person name="Klaenhammer T.R."/>
            <person name="Caufield P.W."/>
            <person name="Cui Y."/>
            <person name="Zhang H."/>
            <person name="O'Toole P.W."/>
        </authorList>
    </citation>
    <scope>NUCLEOTIDE SEQUENCE [LARGE SCALE GENOMIC DNA]</scope>
    <source>
        <strain evidence="2 3">DSM 20444</strain>
    </source>
</reference>
<dbReference type="InterPro" id="IPR007731">
    <property type="entry name" value="DUF669"/>
</dbReference>
<dbReference type="AlphaFoldDB" id="J0L8D1"/>